<evidence type="ECO:0000259" key="1">
    <source>
        <dbReference type="Pfam" id="PF01796"/>
    </source>
</evidence>
<reference evidence="3 4" key="1">
    <citation type="submission" date="2014-02" db="EMBL/GenBank/DDBJ databases">
        <title>Whole genome shotgun sequence of Rhodococcus wratislaviensis NBRC 100605.</title>
        <authorList>
            <person name="Hosoyama A."/>
            <person name="Tsuchikane K."/>
            <person name="Yoshida I."/>
            <person name="Ohji S."/>
            <person name="Ichikawa N."/>
            <person name="Yamazoe A."/>
            <person name="Fujita N."/>
        </authorList>
    </citation>
    <scope>NUCLEOTIDE SEQUENCE [LARGE SCALE GENOMIC DNA]</scope>
    <source>
        <strain evidence="3 4">NBRC 100605</strain>
    </source>
</reference>
<dbReference type="InterPro" id="IPR012340">
    <property type="entry name" value="NA-bd_OB-fold"/>
</dbReference>
<dbReference type="InterPro" id="IPR052513">
    <property type="entry name" value="Thioester_dehydratase-like"/>
</dbReference>
<proteinExistence type="predicted"/>
<dbReference type="SUPFAM" id="SSF50249">
    <property type="entry name" value="Nucleic acid-binding proteins"/>
    <property type="match status" value="1"/>
</dbReference>
<gene>
    <name evidence="3" type="ORF">RW1_062_00130</name>
</gene>
<keyword evidence="4" id="KW-1185">Reference proteome</keyword>
<evidence type="ECO:0000313" key="3">
    <source>
        <dbReference type="EMBL" id="GAF48889.1"/>
    </source>
</evidence>
<feature type="domain" description="ChsH2 C-terminal OB-fold" evidence="1">
    <location>
        <begin position="63"/>
        <end position="130"/>
    </location>
</feature>
<dbReference type="Gene3D" id="6.10.30.10">
    <property type="match status" value="1"/>
</dbReference>
<evidence type="ECO:0000259" key="2">
    <source>
        <dbReference type="Pfam" id="PF12172"/>
    </source>
</evidence>
<dbReference type="RefSeq" id="WP_037239866.1">
    <property type="nucleotide sequence ID" value="NZ_BAWF01000062.1"/>
</dbReference>
<evidence type="ECO:0008006" key="5">
    <source>
        <dbReference type="Google" id="ProtNLM"/>
    </source>
</evidence>
<dbReference type="Pfam" id="PF12172">
    <property type="entry name" value="zf-ChsH2"/>
    <property type="match status" value="1"/>
</dbReference>
<dbReference type="PANTHER" id="PTHR34075:SF5">
    <property type="entry name" value="BLR3430 PROTEIN"/>
    <property type="match status" value="1"/>
</dbReference>
<dbReference type="AlphaFoldDB" id="X0PZ09"/>
<dbReference type="OrthoDB" id="7470921at2"/>
<protein>
    <recommendedName>
        <fullName evidence="5">DUF35 domain-containing protein</fullName>
    </recommendedName>
</protein>
<feature type="domain" description="ChsH2 rubredoxin-like zinc ribbon" evidence="2">
    <location>
        <begin position="26"/>
        <end position="61"/>
    </location>
</feature>
<organism evidence="3 4">
    <name type="scientific">Rhodococcus wratislaviensis NBRC 100605</name>
    <dbReference type="NCBI Taxonomy" id="1219028"/>
    <lineage>
        <taxon>Bacteria</taxon>
        <taxon>Bacillati</taxon>
        <taxon>Actinomycetota</taxon>
        <taxon>Actinomycetes</taxon>
        <taxon>Mycobacteriales</taxon>
        <taxon>Nocardiaceae</taxon>
        <taxon>Rhodococcus</taxon>
    </lineage>
</organism>
<accession>X0PZ09</accession>
<comment type="caution">
    <text evidence="3">The sequence shown here is derived from an EMBL/GenBank/DDBJ whole genome shotgun (WGS) entry which is preliminary data.</text>
</comment>
<evidence type="ECO:0000313" key="4">
    <source>
        <dbReference type="Proteomes" id="UP000019491"/>
    </source>
</evidence>
<dbReference type="InterPro" id="IPR002878">
    <property type="entry name" value="ChsH2_C"/>
</dbReference>
<name>X0PZ09_RHOWR</name>
<dbReference type="Proteomes" id="UP000019491">
    <property type="component" value="Unassembled WGS sequence"/>
</dbReference>
<dbReference type="Pfam" id="PF01796">
    <property type="entry name" value="OB_ChsH2_C"/>
    <property type="match status" value="1"/>
</dbReference>
<dbReference type="EMBL" id="BAWF01000062">
    <property type="protein sequence ID" value="GAF48889.1"/>
    <property type="molecule type" value="Genomic_DNA"/>
</dbReference>
<dbReference type="InterPro" id="IPR022002">
    <property type="entry name" value="ChsH2_Znr"/>
</dbReference>
<sequence length="145" mass="16286">MTTRNPEFLPVELTSLHADSWTWPFWEAAASHHLKAPRCTSCQEFRFPPAPVCWNCRASEVDWVELPGTGVIFTFTVTRKPLLPALSDVVPYVTVVVDVDEAPGVRLVAQLVGQDPETVQIGQSVRVEWDDIREDLTIPRFTPAD</sequence>
<dbReference type="PANTHER" id="PTHR34075">
    <property type="entry name" value="BLR3430 PROTEIN"/>
    <property type="match status" value="1"/>
</dbReference>